<keyword evidence="4" id="KW-1185">Reference proteome</keyword>
<feature type="domain" description="Mutator-like transposase" evidence="2">
    <location>
        <begin position="51"/>
        <end position="294"/>
    </location>
</feature>
<sequence>EGNSEDVSRLAKKLKTSTSENDIQIDSTLGYRIINFIPVFMMLAEILVCKCGEKVSFSESNKRGLGFKIVVTCKTCGDISIDSSAIINGNAYDINQRLIFAMRLIGIGFNGIQKFCAFMCFPKPVFKKVYTNIVHNISIAADAVKTVSLKKAADEEKKKSEEKGQTDGLTVSGDGSWRKRGFSSLFGFASLIGWITGKVVDILVKSKYCKQCEYWTKKSDTDEYAEWYASHESNCDCNHTGSAGKMEPDAVVEMFSRSEALHNVKYAHYVGDGDSKTHKSLVDAKPYGDFTITHKPAMSMKVFDAIQKIDEDLTRKDLLSRCLGGYTQNANESLNSIVWSIAPKTISSGKLIIDIATNVAVITYNDGFTGLLDVMATLGLKIGNEMYNFCTAIDERRVKAANHSASKSRKDARKDLTSLRKEADEENVDVEGMLYGPGIAD</sequence>
<comment type="caution">
    <text evidence="3">The sequence shown here is derived from an EMBL/GenBank/DDBJ whole genome shotgun (WGS) entry which is preliminary data.</text>
</comment>
<evidence type="ECO:0000259" key="2">
    <source>
        <dbReference type="Pfam" id="PF20700"/>
    </source>
</evidence>
<proteinExistence type="predicted"/>
<feature type="compositionally biased region" description="Basic and acidic residues" evidence="1">
    <location>
        <begin position="408"/>
        <end position="423"/>
    </location>
</feature>
<reference evidence="3 4" key="1">
    <citation type="submission" date="2015-09" db="EMBL/GenBank/DDBJ databases">
        <title>Trachymyrmex cornetzi WGS genome.</title>
        <authorList>
            <person name="Nygaard S."/>
            <person name="Hu H."/>
            <person name="Boomsma J."/>
            <person name="Zhang G."/>
        </authorList>
    </citation>
    <scope>NUCLEOTIDE SEQUENCE [LARGE SCALE GENOMIC DNA]</scope>
    <source>
        <strain evidence="3">Tcor2-1</strain>
        <tissue evidence="3">Whole body</tissue>
    </source>
</reference>
<feature type="region of interest" description="Disordered" evidence="1">
    <location>
        <begin position="401"/>
        <end position="424"/>
    </location>
</feature>
<name>A0A151K366_9HYME</name>
<dbReference type="Pfam" id="PF20700">
    <property type="entry name" value="Mutator"/>
    <property type="match status" value="1"/>
</dbReference>
<dbReference type="InterPro" id="IPR049012">
    <property type="entry name" value="Mutator_transp_dom"/>
</dbReference>
<dbReference type="Proteomes" id="UP000078492">
    <property type="component" value="Unassembled WGS sequence"/>
</dbReference>
<evidence type="ECO:0000313" key="4">
    <source>
        <dbReference type="Proteomes" id="UP000078492"/>
    </source>
</evidence>
<feature type="non-terminal residue" evidence="3">
    <location>
        <position position="1"/>
    </location>
</feature>
<evidence type="ECO:0000313" key="3">
    <source>
        <dbReference type="EMBL" id="KYN50569.1"/>
    </source>
</evidence>
<organism evidence="3 4">
    <name type="scientific">Trachymyrmex cornetzi</name>
    <dbReference type="NCBI Taxonomy" id="471704"/>
    <lineage>
        <taxon>Eukaryota</taxon>
        <taxon>Metazoa</taxon>
        <taxon>Ecdysozoa</taxon>
        <taxon>Arthropoda</taxon>
        <taxon>Hexapoda</taxon>
        <taxon>Insecta</taxon>
        <taxon>Pterygota</taxon>
        <taxon>Neoptera</taxon>
        <taxon>Endopterygota</taxon>
        <taxon>Hymenoptera</taxon>
        <taxon>Apocrita</taxon>
        <taxon>Aculeata</taxon>
        <taxon>Formicoidea</taxon>
        <taxon>Formicidae</taxon>
        <taxon>Myrmicinae</taxon>
        <taxon>Trachymyrmex</taxon>
    </lineage>
</organism>
<dbReference type="EMBL" id="LKEY01031442">
    <property type="protein sequence ID" value="KYN50569.1"/>
    <property type="molecule type" value="Genomic_DNA"/>
</dbReference>
<dbReference type="PANTHER" id="PTHR33309">
    <property type="entry name" value="KERATIN, ULTRA HIGH-SULFUR MATRIX PROTEIN-LIKE"/>
    <property type="match status" value="1"/>
</dbReference>
<evidence type="ECO:0000256" key="1">
    <source>
        <dbReference type="SAM" id="MobiDB-lite"/>
    </source>
</evidence>
<accession>A0A151K366</accession>
<gene>
    <name evidence="3" type="ORF">ALC57_06550</name>
</gene>
<dbReference type="AlphaFoldDB" id="A0A151K366"/>
<dbReference type="PANTHER" id="PTHR33309:SF3">
    <property type="entry name" value="CCHC-TYPE DOMAIN-CONTAINING PROTEIN"/>
    <property type="match status" value="1"/>
</dbReference>
<protein>
    <recommendedName>
        <fullName evidence="2">Mutator-like transposase domain-containing protein</fullName>
    </recommendedName>
</protein>